<dbReference type="Pfam" id="PF00059">
    <property type="entry name" value="Lectin_C"/>
    <property type="match status" value="1"/>
</dbReference>
<dbReference type="EMBL" id="WIXE01024070">
    <property type="protein sequence ID" value="KAK5965946.1"/>
    <property type="molecule type" value="Genomic_DNA"/>
</dbReference>
<dbReference type="EMBL" id="WIXE01009581">
    <property type="protein sequence ID" value="KAK5978321.1"/>
    <property type="molecule type" value="Genomic_DNA"/>
</dbReference>
<dbReference type="InterPro" id="IPR001304">
    <property type="entry name" value="C-type_lectin-like"/>
</dbReference>
<dbReference type="PROSITE" id="PS50041">
    <property type="entry name" value="C_TYPE_LECTIN_2"/>
    <property type="match status" value="1"/>
</dbReference>
<evidence type="ECO:0000313" key="3">
    <source>
        <dbReference type="EMBL" id="KAK5978321.1"/>
    </source>
</evidence>
<comment type="caution">
    <text evidence="2">The sequence shown here is derived from an EMBL/GenBank/DDBJ whole genome shotgun (WGS) entry which is preliminary data.</text>
</comment>
<dbReference type="Proteomes" id="UP001331761">
    <property type="component" value="Unassembled WGS sequence"/>
</dbReference>
<proteinExistence type="predicted"/>
<dbReference type="SUPFAM" id="SSF56436">
    <property type="entry name" value="C-type lectin-like"/>
    <property type="match status" value="1"/>
</dbReference>
<protein>
    <submittedName>
        <fullName evidence="2">C-type lectin domain-containing protein</fullName>
    </submittedName>
</protein>
<dbReference type="InterPro" id="IPR016186">
    <property type="entry name" value="C-type_lectin-like/link_sf"/>
</dbReference>
<name>A0AAN8EQF3_TRICO</name>
<feature type="non-terminal residue" evidence="2">
    <location>
        <position position="1"/>
    </location>
</feature>
<evidence type="ECO:0000259" key="1">
    <source>
        <dbReference type="PROSITE" id="PS50041"/>
    </source>
</evidence>
<dbReference type="AlphaFoldDB" id="A0AAN8EQF3"/>
<organism evidence="2 4">
    <name type="scientific">Trichostrongylus colubriformis</name>
    <name type="common">Black scour worm</name>
    <dbReference type="NCBI Taxonomy" id="6319"/>
    <lineage>
        <taxon>Eukaryota</taxon>
        <taxon>Metazoa</taxon>
        <taxon>Ecdysozoa</taxon>
        <taxon>Nematoda</taxon>
        <taxon>Chromadorea</taxon>
        <taxon>Rhabditida</taxon>
        <taxon>Rhabditina</taxon>
        <taxon>Rhabditomorpha</taxon>
        <taxon>Strongyloidea</taxon>
        <taxon>Trichostrongylidae</taxon>
        <taxon>Trichostrongylus</taxon>
    </lineage>
</organism>
<keyword evidence="4" id="KW-1185">Reference proteome</keyword>
<reference evidence="2 4" key="1">
    <citation type="submission" date="2019-10" db="EMBL/GenBank/DDBJ databases">
        <title>Assembly and Annotation for the nematode Trichostrongylus colubriformis.</title>
        <authorList>
            <person name="Martin J."/>
        </authorList>
    </citation>
    <scope>NUCLEOTIDE SEQUENCE [LARGE SCALE GENOMIC DNA]</scope>
    <source>
        <strain evidence="2">G859</strain>
        <tissue evidence="2">Whole worm</tissue>
    </source>
</reference>
<feature type="domain" description="C-type lectin" evidence="1">
    <location>
        <begin position="14"/>
        <end position="130"/>
    </location>
</feature>
<sequence length="164" mass="18824">NIKLPFQHVNAASTWFEAVAGCRAKRAELVSIHSIGENECVYKLVASQEKDLLNRNRTVWIGAYQRTNSLSSSFEWIDGTSFSFTYWARNEPKNKEGKENCASIYHRPIDGWNESGYIRHWNAIPCDKQLRDGYVCKQRSNKVINALLKSNLRQGSSSVRRRSP</sequence>
<evidence type="ECO:0000313" key="2">
    <source>
        <dbReference type="EMBL" id="KAK5965946.1"/>
    </source>
</evidence>
<dbReference type="InterPro" id="IPR050111">
    <property type="entry name" value="C-type_lectin/snaclec_domain"/>
</dbReference>
<dbReference type="SMART" id="SM00034">
    <property type="entry name" value="CLECT"/>
    <property type="match status" value="1"/>
</dbReference>
<dbReference type="PANTHER" id="PTHR22803">
    <property type="entry name" value="MANNOSE, PHOSPHOLIPASE, LECTIN RECEPTOR RELATED"/>
    <property type="match status" value="1"/>
</dbReference>
<gene>
    <name evidence="3" type="ORF">GCK32_005017</name>
    <name evidence="2" type="ORF">GCK32_006351</name>
</gene>
<accession>A0AAN8EQF3</accession>
<dbReference type="Gene3D" id="3.10.100.10">
    <property type="entry name" value="Mannose-Binding Protein A, subunit A"/>
    <property type="match status" value="1"/>
</dbReference>
<evidence type="ECO:0000313" key="4">
    <source>
        <dbReference type="Proteomes" id="UP001331761"/>
    </source>
</evidence>
<dbReference type="InterPro" id="IPR016187">
    <property type="entry name" value="CTDL_fold"/>
</dbReference>